<dbReference type="AlphaFoldDB" id="A0A183AN33"/>
<name>A0A183AN33_9TREM</name>
<feature type="repeat" description="Pumilio" evidence="5">
    <location>
        <begin position="156"/>
        <end position="191"/>
    </location>
</feature>
<sequence>MNLMPAVGMLQPEANGSPNVSGPPPGLSHIPLSLSPAANRTVGGELVPAPPGLSRSAAGAPGLANPTAYQCPTAFPPFGLDRVTAANPAALAVPIPSSRSPLLEEFRNSNTRFQHMHLSELRDHMVEFARDQHGSRFIQQKLETATMSEKSAVFAEILPHSGKLMTDVFGNYVIQKFFEFGTNEQKELLAQRLQGHVVEFATQMYGCRVIQKVKIRIVSELRPCVTRCVKDQNGNHVIQKCIECVPPEELDFIIAAFRGQVFHLSSHPYGCRVIQRILEYCLSEQTRPILEELHKGVDHLVKDQYGNYVIQHVLEHGLPDDKSRIIRSLLGRVAQLSAHKFASNVMEKAIANAGREERASLINEILHPVVGATNSGGASGGNIAASGSCPLVDMVKDQYANYVVQRMLELAEVEQRHALISRIRPMQNTLRKFNYGKHIIAKLDKYNNIGGAVGNGPNIHKLLSSSDYLYIYSSRYLRISYSCCACSVPTTTTINVYVFIRPIGQVNSNHV</sequence>
<dbReference type="InterPro" id="IPR011989">
    <property type="entry name" value="ARM-like"/>
</dbReference>
<keyword evidence="4" id="KW-0694">RNA-binding</keyword>
<dbReference type="GO" id="GO:0010608">
    <property type="term" value="P:post-transcriptional regulation of gene expression"/>
    <property type="evidence" value="ECO:0007669"/>
    <property type="project" value="TreeGrafter"/>
</dbReference>
<gene>
    <name evidence="8" type="ORF">ECPE_LOCUS8368</name>
</gene>
<feature type="repeat" description="Pumilio" evidence="5">
    <location>
        <begin position="328"/>
        <end position="363"/>
    </location>
</feature>
<keyword evidence="2" id="KW-0963">Cytoplasm</keyword>
<proteinExistence type="predicted"/>
<organism evidence="10">
    <name type="scientific">Echinostoma caproni</name>
    <dbReference type="NCBI Taxonomy" id="27848"/>
    <lineage>
        <taxon>Eukaryota</taxon>
        <taxon>Metazoa</taxon>
        <taxon>Spiralia</taxon>
        <taxon>Lophotrochozoa</taxon>
        <taxon>Platyhelminthes</taxon>
        <taxon>Trematoda</taxon>
        <taxon>Digenea</taxon>
        <taxon>Plagiorchiida</taxon>
        <taxon>Echinostomata</taxon>
        <taxon>Echinostomatoidea</taxon>
        <taxon>Echinostomatidae</taxon>
        <taxon>Echinostoma</taxon>
    </lineage>
</organism>
<feature type="repeat" description="Pumilio" evidence="5">
    <location>
        <begin position="382"/>
        <end position="421"/>
    </location>
</feature>
<dbReference type="SMART" id="SM00025">
    <property type="entry name" value="Pumilio"/>
    <property type="match status" value="8"/>
</dbReference>
<dbReference type="InterPro" id="IPR033712">
    <property type="entry name" value="Pumilio_RNA-bd"/>
</dbReference>
<evidence type="ECO:0000256" key="6">
    <source>
        <dbReference type="SAM" id="MobiDB-lite"/>
    </source>
</evidence>
<keyword evidence="9" id="KW-1185">Reference proteome</keyword>
<evidence type="ECO:0000313" key="8">
    <source>
        <dbReference type="EMBL" id="VDP83363.1"/>
    </source>
</evidence>
<reference evidence="8 9" key="2">
    <citation type="submission" date="2018-11" db="EMBL/GenBank/DDBJ databases">
        <authorList>
            <consortium name="Pathogen Informatics"/>
        </authorList>
    </citation>
    <scope>NUCLEOTIDE SEQUENCE [LARGE SCALE GENOMIC DNA]</scope>
    <source>
        <strain evidence="8 9">Egypt</strain>
    </source>
</reference>
<dbReference type="PROSITE" id="PS50302">
    <property type="entry name" value="PUM"/>
    <property type="match status" value="7"/>
</dbReference>
<dbReference type="SUPFAM" id="SSF48371">
    <property type="entry name" value="ARM repeat"/>
    <property type="match status" value="1"/>
</dbReference>
<comment type="subcellular location">
    <subcellularLocation>
        <location evidence="1">Cytoplasm</location>
    </subcellularLocation>
</comment>
<keyword evidence="3" id="KW-0677">Repeat</keyword>
<dbReference type="OrthoDB" id="668540at2759"/>
<dbReference type="PANTHER" id="PTHR12537">
    <property type="entry name" value="RNA BINDING PROTEIN PUMILIO-RELATED"/>
    <property type="match status" value="1"/>
</dbReference>
<evidence type="ECO:0000259" key="7">
    <source>
        <dbReference type="PROSITE" id="PS50303"/>
    </source>
</evidence>
<dbReference type="CDD" id="cd07920">
    <property type="entry name" value="Pumilio"/>
    <property type="match status" value="1"/>
</dbReference>
<feature type="repeat" description="Pumilio" evidence="5">
    <location>
        <begin position="292"/>
        <end position="327"/>
    </location>
</feature>
<dbReference type="WBParaSite" id="ECPE_0000839401-mRNA-1">
    <property type="protein sequence ID" value="ECPE_0000839401-mRNA-1"/>
    <property type="gene ID" value="ECPE_0000839401"/>
</dbReference>
<dbReference type="InterPro" id="IPR001313">
    <property type="entry name" value="Pumilio_RNA-bd_rpt"/>
</dbReference>
<dbReference type="FunFam" id="1.25.10.10:FF:000004">
    <property type="entry name" value="Pumilio homolog 1 isoform 2"/>
    <property type="match status" value="1"/>
</dbReference>
<reference evidence="10" key="1">
    <citation type="submission" date="2016-06" db="UniProtKB">
        <authorList>
            <consortium name="WormBaseParasite"/>
        </authorList>
    </citation>
    <scope>IDENTIFICATION</scope>
</reference>
<dbReference type="Gene3D" id="1.25.10.10">
    <property type="entry name" value="Leucine-rich Repeat Variant"/>
    <property type="match status" value="1"/>
</dbReference>
<dbReference type="PANTHER" id="PTHR12537:SF12">
    <property type="entry name" value="MATERNAL PROTEIN PUMILIO"/>
    <property type="match status" value="1"/>
</dbReference>
<evidence type="ECO:0000256" key="2">
    <source>
        <dbReference type="ARBA" id="ARBA00022490"/>
    </source>
</evidence>
<evidence type="ECO:0000313" key="10">
    <source>
        <dbReference type="WBParaSite" id="ECPE_0000839401-mRNA-1"/>
    </source>
</evidence>
<feature type="repeat" description="Pumilio" evidence="5">
    <location>
        <begin position="220"/>
        <end position="255"/>
    </location>
</feature>
<evidence type="ECO:0000256" key="4">
    <source>
        <dbReference type="ARBA" id="ARBA00022884"/>
    </source>
</evidence>
<dbReference type="PROSITE" id="PS50303">
    <property type="entry name" value="PUM_HD"/>
    <property type="match status" value="1"/>
</dbReference>
<feature type="region of interest" description="Disordered" evidence="6">
    <location>
        <begin position="1"/>
        <end position="28"/>
    </location>
</feature>
<dbReference type="GO" id="GO:0003730">
    <property type="term" value="F:mRNA 3'-UTR binding"/>
    <property type="evidence" value="ECO:0007669"/>
    <property type="project" value="TreeGrafter"/>
</dbReference>
<evidence type="ECO:0000256" key="5">
    <source>
        <dbReference type="PROSITE-ProRule" id="PRU00317"/>
    </source>
</evidence>
<feature type="domain" description="PUM-HD" evidence="7">
    <location>
        <begin position="98"/>
        <end position="447"/>
    </location>
</feature>
<dbReference type="GO" id="GO:0005737">
    <property type="term" value="C:cytoplasm"/>
    <property type="evidence" value="ECO:0007669"/>
    <property type="project" value="UniProtKB-SubCell"/>
</dbReference>
<feature type="repeat" description="Pumilio" evidence="5">
    <location>
        <begin position="256"/>
        <end position="291"/>
    </location>
</feature>
<evidence type="ECO:0000256" key="3">
    <source>
        <dbReference type="ARBA" id="ARBA00022737"/>
    </source>
</evidence>
<feature type="repeat" description="Pumilio" evidence="5">
    <location>
        <begin position="120"/>
        <end position="155"/>
    </location>
</feature>
<evidence type="ECO:0000313" key="9">
    <source>
        <dbReference type="Proteomes" id="UP000272942"/>
    </source>
</evidence>
<dbReference type="Pfam" id="PF00806">
    <property type="entry name" value="PUF"/>
    <property type="match status" value="8"/>
</dbReference>
<dbReference type="EMBL" id="UZAN01045887">
    <property type="protein sequence ID" value="VDP83363.1"/>
    <property type="molecule type" value="Genomic_DNA"/>
</dbReference>
<evidence type="ECO:0000256" key="1">
    <source>
        <dbReference type="ARBA" id="ARBA00004496"/>
    </source>
</evidence>
<protein>
    <submittedName>
        <fullName evidence="10">PUM-HD domain-containing protein</fullName>
    </submittedName>
</protein>
<accession>A0A183AN33</accession>
<dbReference type="InterPro" id="IPR033133">
    <property type="entry name" value="PUM-HD"/>
</dbReference>
<dbReference type="InterPro" id="IPR016024">
    <property type="entry name" value="ARM-type_fold"/>
</dbReference>
<dbReference type="Proteomes" id="UP000272942">
    <property type="component" value="Unassembled WGS sequence"/>
</dbReference>